<accession>A0A149VY41</accession>
<organism evidence="3 4">
    <name type="scientific">Ferrovum myxofaciens</name>
    <dbReference type="NCBI Taxonomy" id="416213"/>
    <lineage>
        <taxon>Bacteria</taxon>
        <taxon>Pseudomonadati</taxon>
        <taxon>Pseudomonadota</taxon>
        <taxon>Betaproteobacteria</taxon>
        <taxon>Ferrovales</taxon>
        <taxon>Ferrovaceae</taxon>
        <taxon>Ferrovum</taxon>
    </lineage>
</organism>
<evidence type="ECO:0000259" key="2">
    <source>
        <dbReference type="Pfam" id="PF01878"/>
    </source>
</evidence>
<dbReference type="RefSeq" id="WP_062188084.1">
    <property type="nucleotide sequence ID" value="NZ_LRRD01000025.1"/>
</dbReference>
<dbReference type="STRING" id="1789004.FEMY_13950"/>
<evidence type="ECO:0000256" key="1">
    <source>
        <dbReference type="HAMAP-Rule" id="MF_00771"/>
    </source>
</evidence>
<protein>
    <recommendedName>
        <fullName evidence="1">UPF0310 protein FEMY_13950</fullName>
    </recommendedName>
</protein>
<dbReference type="Proteomes" id="UP000075653">
    <property type="component" value="Unassembled WGS sequence"/>
</dbReference>
<dbReference type="InterPro" id="IPR002740">
    <property type="entry name" value="EVE_domain"/>
</dbReference>
<dbReference type="Pfam" id="PF01878">
    <property type="entry name" value="EVE"/>
    <property type="match status" value="1"/>
</dbReference>
<keyword evidence="4" id="KW-1185">Reference proteome</keyword>
<dbReference type="EMBL" id="LRRD01000025">
    <property type="protein sequence ID" value="KXW58098.1"/>
    <property type="molecule type" value="Genomic_DNA"/>
</dbReference>
<dbReference type="CDD" id="cd21132">
    <property type="entry name" value="EVE-like"/>
    <property type="match status" value="1"/>
</dbReference>
<sequence length="144" mass="16369">MTRYWIGVASKEHVSLGVAGGFSQLCHGKALPLKRMAVGDWLIYYSPREQFDGTVPCQKFTAIGKVVGDKVYPFEMFPGFVPYRRDINFMEATDTPIRPLLEQLSFIKDKSRWGYAFRFGHLEIPKADFELIVTGMLGYSPKHG</sequence>
<dbReference type="InterPro" id="IPR015947">
    <property type="entry name" value="PUA-like_sf"/>
</dbReference>
<feature type="domain" description="EVE" evidence="2">
    <location>
        <begin position="3"/>
        <end position="133"/>
    </location>
</feature>
<name>A0A149VY41_9PROT</name>
<comment type="caution">
    <text evidence="3">The sequence shown here is derived from an EMBL/GenBank/DDBJ whole genome shotgun (WGS) entry which is preliminary data.</text>
</comment>
<dbReference type="AlphaFoldDB" id="A0A149VY41"/>
<evidence type="ECO:0000313" key="4">
    <source>
        <dbReference type="Proteomes" id="UP000075653"/>
    </source>
</evidence>
<dbReference type="Gene3D" id="3.10.590.10">
    <property type="entry name" value="ph1033 like domains"/>
    <property type="match status" value="1"/>
</dbReference>
<proteinExistence type="inferred from homology"/>
<dbReference type="NCBIfam" id="NF002616">
    <property type="entry name" value="PRK02268.1-2"/>
    <property type="match status" value="1"/>
</dbReference>
<dbReference type="PATRIC" id="fig|1789004.3.peg.1413"/>
<gene>
    <name evidence="3" type="ORF">FEMY_13950</name>
</gene>
<comment type="similarity">
    <text evidence="1">Belongs to the UPF0310 family.</text>
</comment>
<reference evidence="3 4" key="1">
    <citation type="submission" date="2016-01" db="EMBL/GenBank/DDBJ databases">
        <title>Genome sequence of the acidophilic iron oxidising Ferrovum strain Z-31.</title>
        <authorList>
            <person name="Poehlein A."/>
            <person name="Ullrich S.R."/>
            <person name="Schloemann M."/>
            <person name="Muehling M."/>
            <person name="Daniel R."/>
        </authorList>
    </citation>
    <scope>NUCLEOTIDE SEQUENCE [LARGE SCALE GENOMIC DNA]</scope>
    <source>
        <strain evidence="3 4">Z-31</strain>
    </source>
</reference>
<dbReference type="HAMAP" id="MF_00771">
    <property type="entry name" value="UPF0310"/>
    <property type="match status" value="1"/>
</dbReference>
<dbReference type="InterPro" id="IPR022996">
    <property type="entry name" value="UPF0310"/>
</dbReference>
<dbReference type="SUPFAM" id="SSF88697">
    <property type="entry name" value="PUA domain-like"/>
    <property type="match status" value="1"/>
</dbReference>
<evidence type="ECO:0000313" key="3">
    <source>
        <dbReference type="EMBL" id="KXW58098.1"/>
    </source>
</evidence>